<gene>
    <name evidence="2" type="ORF">NC653_013010</name>
</gene>
<dbReference type="EMBL" id="JAQIZT010000005">
    <property type="protein sequence ID" value="KAJ6996275.1"/>
    <property type="molecule type" value="Genomic_DNA"/>
</dbReference>
<comment type="caution">
    <text evidence="2">The sequence shown here is derived from an EMBL/GenBank/DDBJ whole genome shotgun (WGS) entry which is preliminary data.</text>
</comment>
<accession>A0AAD6QU97</accession>
<reference evidence="2" key="1">
    <citation type="journal article" date="2023" name="Mol. Ecol. Resour.">
        <title>Chromosome-level genome assembly of a triploid poplar Populus alba 'Berolinensis'.</title>
        <authorList>
            <person name="Chen S."/>
            <person name="Yu Y."/>
            <person name="Wang X."/>
            <person name="Wang S."/>
            <person name="Zhang T."/>
            <person name="Zhou Y."/>
            <person name="He R."/>
            <person name="Meng N."/>
            <person name="Wang Y."/>
            <person name="Liu W."/>
            <person name="Liu Z."/>
            <person name="Liu J."/>
            <person name="Guo Q."/>
            <person name="Huang H."/>
            <person name="Sederoff R.R."/>
            <person name="Wang G."/>
            <person name="Qu G."/>
            <person name="Chen S."/>
        </authorList>
    </citation>
    <scope>NUCLEOTIDE SEQUENCE</scope>
    <source>
        <strain evidence="2">SC-2020</strain>
    </source>
</reference>
<evidence type="ECO:0000256" key="1">
    <source>
        <dbReference type="SAM" id="Phobius"/>
    </source>
</evidence>
<evidence type="ECO:0000313" key="3">
    <source>
        <dbReference type="Proteomes" id="UP001164929"/>
    </source>
</evidence>
<protein>
    <submittedName>
        <fullName evidence="2">Uncharacterized protein</fullName>
    </submittedName>
</protein>
<dbReference type="Proteomes" id="UP001164929">
    <property type="component" value="Chromosome 5"/>
</dbReference>
<proteinExistence type="predicted"/>
<keyword evidence="1" id="KW-0472">Membrane</keyword>
<name>A0AAD6QU97_9ROSI</name>
<sequence>MVLFLLGVLCGSPVSGCPLLIFFLLLLLLFGLLRPKMVLCFVVHPRFLEHCAVSCLHHRCLSKGLREGLYAQVLPSMVCHSTSYKG</sequence>
<keyword evidence="1" id="KW-0812">Transmembrane</keyword>
<feature type="transmembrane region" description="Helical" evidence="1">
    <location>
        <begin position="6"/>
        <end position="30"/>
    </location>
</feature>
<dbReference type="AlphaFoldDB" id="A0AAD6QU97"/>
<keyword evidence="3" id="KW-1185">Reference proteome</keyword>
<evidence type="ECO:0000313" key="2">
    <source>
        <dbReference type="EMBL" id="KAJ6996275.1"/>
    </source>
</evidence>
<organism evidence="2 3">
    <name type="scientific">Populus alba x Populus x berolinensis</name>
    <dbReference type="NCBI Taxonomy" id="444605"/>
    <lineage>
        <taxon>Eukaryota</taxon>
        <taxon>Viridiplantae</taxon>
        <taxon>Streptophyta</taxon>
        <taxon>Embryophyta</taxon>
        <taxon>Tracheophyta</taxon>
        <taxon>Spermatophyta</taxon>
        <taxon>Magnoliopsida</taxon>
        <taxon>eudicotyledons</taxon>
        <taxon>Gunneridae</taxon>
        <taxon>Pentapetalae</taxon>
        <taxon>rosids</taxon>
        <taxon>fabids</taxon>
        <taxon>Malpighiales</taxon>
        <taxon>Salicaceae</taxon>
        <taxon>Saliceae</taxon>
        <taxon>Populus</taxon>
    </lineage>
</organism>
<keyword evidence="1" id="KW-1133">Transmembrane helix</keyword>